<dbReference type="GO" id="GO:0007283">
    <property type="term" value="P:spermatogenesis"/>
    <property type="evidence" value="ECO:0007669"/>
    <property type="project" value="TreeGrafter"/>
</dbReference>
<dbReference type="OrthoDB" id="24555at2759"/>
<keyword evidence="10" id="KW-0469">Meiosis</keyword>
<evidence type="ECO:0000256" key="8">
    <source>
        <dbReference type="ARBA" id="ARBA00023158"/>
    </source>
</evidence>
<comment type="similarity">
    <text evidence="3">Belongs to the maelstrom family.</text>
</comment>
<dbReference type="GO" id="GO:0043186">
    <property type="term" value="C:P granule"/>
    <property type="evidence" value="ECO:0007669"/>
    <property type="project" value="TreeGrafter"/>
</dbReference>
<proteinExistence type="inferred from homology"/>
<dbReference type="GO" id="GO:0007140">
    <property type="term" value="P:male meiotic nuclear division"/>
    <property type="evidence" value="ECO:0007669"/>
    <property type="project" value="TreeGrafter"/>
</dbReference>
<evidence type="ECO:0000256" key="9">
    <source>
        <dbReference type="ARBA" id="ARBA00023242"/>
    </source>
</evidence>
<dbReference type="GO" id="GO:0060964">
    <property type="term" value="P:regulation of miRNA-mediated gene silencing"/>
    <property type="evidence" value="ECO:0007669"/>
    <property type="project" value="InterPro"/>
</dbReference>
<evidence type="ECO:0000256" key="6">
    <source>
        <dbReference type="ARBA" id="ARBA00022782"/>
    </source>
</evidence>
<dbReference type="GO" id="GO:0045892">
    <property type="term" value="P:negative regulation of DNA-templated transcription"/>
    <property type="evidence" value="ECO:0007669"/>
    <property type="project" value="TreeGrafter"/>
</dbReference>
<keyword evidence="8" id="KW-0943">RNA-mediated gene silencing</keyword>
<dbReference type="InterPro" id="IPR039259">
    <property type="entry name" value="Protein_maelstrom"/>
</dbReference>
<dbReference type="AlphaFoldDB" id="A0A1J1IWR2"/>
<feature type="compositionally biased region" description="Polar residues" evidence="11">
    <location>
        <begin position="426"/>
        <end position="437"/>
    </location>
</feature>
<evidence type="ECO:0000256" key="5">
    <source>
        <dbReference type="ARBA" id="ARBA00022490"/>
    </source>
</evidence>
<dbReference type="GO" id="GO:0034587">
    <property type="term" value="P:piRNA processing"/>
    <property type="evidence" value="ECO:0007669"/>
    <property type="project" value="TreeGrafter"/>
</dbReference>
<gene>
    <name evidence="13" type="ORF">CLUMA_CG017717</name>
</gene>
<keyword evidence="14" id="KW-1185">Reference proteome</keyword>
<evidence type="ECO:0000256" key="4">
    <source>
        <dbReference type="ARBA" id="ARBA00022473"/>
    </source>
</evidence>
<dbReference type="PANTHER" id="PTHR21358:SF4">
    <property type="entry name" value="PROTEIN MAELSTROM HOMOLOG"/>
    <property type="match status" value="1"/>
</dbReference>
<evidence type="ECO:0000313" key="14">
    <source>
        <dbReference type="Proteomes" id="UP000183832"/>
    </source>
</evidence>
<evidence type="ECO:0000256" key="10">
    <source>
        <dbReference type="ARBA" id="ARBA00023254"/>
    </source>
</evidence>
<dbReference type="SUPFAM" id="SSF47095">
    <property type="entry name" value="HMG-box"/>
    <property type="match status" value="1"/>
</dbReference>
<accession>A0A1J1IWR2</accession>
<keyword evidence="9" id="KW-0539">Nucleus</keyword>
<protein>
    <submittedName>
        <fullName evidence="13">CLUMA_CG017717, isoform A</fullName>
    </submittedName>
</protein>
<feature type="domain" description="Maelstrom" evidence="12">
    <location>
        <begin position="126"/>
        <end position="323"/>
    </location>
</feature>
<organism evidence="13 14">
    <name type="scientific">Clunio marinus</name>
    <dbReference type="NCBI Taxonomy" id="568069"/>
    <lineage>
        <taxon>Eukaryota</taxon>
        <taxon>Metazoa</taxon>
        <taxon>Ecdysozoa</taxon>
        <taxon>Arthropoda</taxon>
        <taxon>Hexapoda</taxon>
        <taxon>Insecta</taxon>
        <taxon>Pterygota</taxon>
        <taxon>Neoptera</taxon>
        <taxon>Endopterygota</taxon>
        <taxon>Diptera</taxon>
        <taxon>Nematocera</taxon>
        <taxon>Chironomoidea</taxon>
        <taxon>Chironomidae</taxon>
        <taxon>Clunio</taxon>
    </lineage>
</organism>
<keyword evidence="4" id="KW-0217">Developmental protein</keyword>
<evidence type="ECO:0000256" key="1">
    <source>
        <dbReference type="ARBA" id="ARBA00004123"/>
    </source>
</evidence>
<evidence type="ECO:0000256" key="11">
    <source>
        <dbReference type="SAM" id="MobiDB-lite"/>
    </source>
</evidence>
<dbReference type="InterPro" id="IPR036910">
    <property type="entry name" value="HMG_box_dom_sf"/>
</dbReference>
<keyword evidence="7" id="KW-0238">DNA-binding</keyword>
<dbReference type="GO" id="GO:0043565">
    <property type="term" value="F:sequence-specific DNA binding"/>
    <property type="evidence" value="ECO:0007669"/>
    <property type="project" value="TreeGrafter"/>
</dbReference>
<dbReference type="PANTHER" id="PTHR21358">
    <property type="entry name" value="PROTEIN MAELSTROM HOMOLOG"/>
    <property type="match status" value="1"/>
</dbReference>
<evidence type="ECO:0000259" key="12">
    <source>
        <dbReference type="Pfam" id="PF13017"/>
    </source>
</evidence>
<feature type="region of interest" description="Disordered" evidence="11">
    <location>
        <begin position="407"/>
        <end position="439"/>
    </location>
</feature>
<evidence type="ECO:0000256" key="7">
    <source>
        <dbReference type="ARBA" id="ARBA00023125"/>
    </source>
</evidence>
<comment type="subcellular location">
    <subcellularLocation>
        <location evidence="2">Cytoplasm</location>
    </subcellularLocation>
    <subcellularLocation>
        <location evidence="1">Nucleus</location>
    </subcellularLocation>
</comment>
<dbReference type="Pfam" id="PF13017">
    <property type="entry name" value="Maelstrom"/>
    <property type="match status" value="1"/>
</dbReference>
<sequence>MSSVGSKKNKKRNAFWTFAQRFMRENNITDIETGTQEAGLIWQNLSETERQDYRNKLKRQERGSIPNLNSFQEVINDKESQKSHEKQKHEAMLLVIDEILTKTEESGLLKNYTFYFFNSSYFVQTSSGEVFLAEIAMSKYNLIEGIYDSFNTIINPGPLSVGMAGEAIIHAASTHKIAMPSPDQNISNYKEILDQILKFLEVDEGKTIPLIFALSGSENILLQQGMSALKTITEKADSKLKFRLIPVEYLLFKLYQKCKETANIDNPLELPLISAKAVIINDFYQFYDLGCEYHKSIDLSLECCLSKVFRMGFTISKYCLNDNDSKRRGCHFPHTMLTEILDDPQSLNSDEWSEIEISFQSLQKHSNNFIPSNTLPKLVHAPCSFIDSAGKKLSSIQDQEIVEEVQQSEIESPKLSENKENDDSQVENSNASRSVRNFFTGGTRGRGRFVM</sequence>
<dbReference type="InterPro" id="IPR024970">
    <property type="entry name" value="Maelstrom"/>
</dbReference>
<dbReference type="GO" id="GO:0030154">
    <property type="term" value="P:cell differentiation"/>
    <property type="evidence" value="ECO:0007669"/>
    <property type="project" value="UniProtKB-KW"/>
</dbReference>
<dbReference type="GO" id="GO:0005634">
    <property type="term" value="C:nucleus"/>
    <property type="evidence" value="ECO:0007669"/>
    <property type="project" value="UniProtKB-SubCell"/>
</dbReference>
<name>A0A1J1IWR2_9DIPT</name>
<evidence type="ECO:0000256" key="2">
    <source>
        <dbReference type="ARBA" id="ARBA00004496"/>
    </source>
</evidence>
<feature type="compositionally biased region" description="Basic and acidic residues" evidence="11">
    <location>
        <begin position="411"/>
        <end position="422"/>
    </location>
</feature>
<keyword evidence="6" id="KW-0221">Differentiation</keyword>
<evidence type="ECO:0000256" key="3">
    <source>
        <dbReference type="ARBA" id="ARBA00007057"/>
    </source>
</evidence>
<evidence type="ECO:0000313" key="13">
    <source>
        <dbReference type="EMBL" id="CRL04653.1"/>
    </source>
</evidence>
<dbReference type="EMBL" id="CVRI01000063">
    <property type="protein sequence ID" value="CRL04653.1"/>
    <property type="molecule type" value="Genomic_DNA"/>
</dbReference>
<dbReference type="Proteomes" id="UP000183832">
    <property type="component" value="Unassembled WGS sequence"/>
</dbReference>
<reference evidence="13 14" key="1">
    <citation type="submission" date="2015-04" db="EMBL/GenBank/DDBJ databases">
        <authorList>
            <person name="Syromyatnikov M.Y."/>
            <person name="Popov V.N."/>
        </authorList>
    </citation>
    <scope>NUCLEOTIDE SEQUENCE [LARGE SCALE GENOMIC DNA]</scope>
</reference>
<keyword evidence="5" id="KW-0963">Cytoplasm</keyword>